<dbReference type="AlphaFoldDB" id="A0A2P2PCY0"/>
<proteinExistence type="predicted"/>
<evidence type="ECO:0000313" key="1">
    <source>
        <dbReference type="EMBL" id="MBX52553.1"/>
    </source>
</evidence>
<sequence>MFLLLYQLSAPSFAPEVSMHKSSHTCMAQEKELPHKIACLVIVLDFGCVNTFHHPCLKTHVPCPSLS</sequence>
<reference evidence="1" key="1">
    <citation type="submission" date="2018-02" db="EMBL/GenBank/DDBJ databases">
        <title>Rhizophora mucronata_Transcriptome.</title>
        <authorList>
            <person name="Meera S.P."/>
            <person name="Sreeshan A."/>
            <person name="Augustine A."/>
        </authorList>
    </citation>
    <scope>NUCLEOTIDE SEQUENCE</scope>
    <source>
        <tissue evidence="1">Leaf</tissue>
    </source>
</reference>
<organism evidence="1">
    <name type="scientific">Rhizophora mucronata</name>
    <name type="common">Asiatic mangrove</name>
    <dbReference type="NCBI Taxonomy" id="61149"/>
    <lineage>
        <taxon>Eukaryota</taxon>
        <taxon>Viridiplantae</taxon>
        <taxon>Streptophyta</taxon>
        <taxon>Embryophyta</taxon>
        <taxon>Tracheophyta</taxon>
        <taxon>Spermatophyta</taxon>
        <taxon>Magnoliopsida</taxon>
        <taxon>eudicotyledons</taxon>
        <taxon>Gunneridae</taxon>
        <taxon>Pentapetalae</taxon>
        <taxon>rosids</taxon>
        <taxon>fabids</taxon>
        <taxon>Malpighiales</taxon>
        <taxon>Rhizophoraceae</taxon>
        <taxon>Rhizophora</taxon>
    </lineage>
</organism>
<protein>
    <submittedName>
        <fullName evidence="1">Uncharacterized protein</fullName>
    </submittedName>
</protein>
<name>A0A2P2PCY0_RHIMU</name>
<accession>A0A2P2PCY0</accession>
<dbReference type="EMBL" id="GGEC01072069">
    <property type="protein sequence ID" value="MBX52553.1"/>
    <property type="molecule type" value="Transcribed_RNA"/>
</dbReference>